<dbReference type="Pfam" id="PF00561">
    <property type="entry name" value="Abhydrolase_1"/>
    <property type="match status" value="1"/>
</dbReference>
<comment type="similarity">
    <text evidence="2">Belongs to the AB hydrolase superfamily. Epoxide hydrolase family.</text>
</comment>
<evidence type="ECO:0000313" key="4">
    <source>
        <dbReference type="EMBL" id="KAF9608348.1"/>
    </source>
</evidence>
<evidence type="ECO:0000259" key="3">
    <source>
        <dbReference type="Pfam" id="PF00561"/>
    </source>
</evidence>
<dbReference type="SUPFAM" id="SSF53474">
    <property type="entry name" value="alpha/beta-Hydrolases"/>
    <property type="match status" value="1"/>
</dbReference>
<keyword evidence="5" id="KW-1185">Reference proteome</keyword>
<dbReference type="Proteomes" id="UP000631114">
    <property type="component" value="Unassembled WGS sequence"/>
</dbReference>
<dbReference type="GO" id="GO:0016787">
    <property type="term" value="F:hydrolase activity"/>
    <property type="evidence" value="ECO:0007669"/>
    <property type="project" value="UniProtKB-KW"/>
</dbReference>
<reference evidence="4 5" key="1">
    <citation type="submission" date="2020-10" db="EMBL/GenBank/DDBJ databases">
        <title>The Coptis chinensis genome and diversification of protoberbering-type alkaloids.</title>
        <authorList>
            <person name="Wang B."/>
            <person name="Shu S."/>
            <person name="Song C."/>
            <person name="Liu Y."/>
        </authorList>
    </citation>
    <scope>NUCLEOTIDE SEQUENCE [LARGE SCALE GENOMIC DNA]</scope>
    <source>
        <strain evidence="4">HL-2020</strain>
        <tissue evidence="4">Leaf</tissue>
    </source>
</reference>
<proteinExistence type="inferred from homology"/>
<dbReference type="InterPro" id="IPR029058">
    <property type="entry name" value="AB_hydrolase_fold"/>
</dbReference>
<comment type="caution">
    <text evidence="4">The sequence shown here is derived from an EMBL/GenBank/DDBJ whole genome shotgun (WGS) entry which is preliminary data.</text>
</comment>
<gene>
    <name evidence="4" type="ORF">IFM89_009283</name>
</gene>
<feature type="domain" description="AB hydrolase-1" evidence="3">
    <location>
        <begin position="39"/>
        <end position="143"/>
    </location>
</feature>
<keyword evidence="1" id="KW-0378">Hydrolase</keyword>
<evidence type="ECO:0000313" key="5">
    <source>
        <dbReference type="Proteomes" id="UP000631114"/>
    </source>
</evidence>
<accession>A0A835LU73</accession>
<dbReference type="OrthoDB" id="408373at2759"/>
<protein>
    <recommendedName>
        <fullName evidence="3">AB hydrolase-1 domain-containing protein</fullName>
    </recommendedName>
</protein>
<sequence length="339" mass="37820">MYHIHQNFVEIRGLSLHIAELGPICSGADVLCAAAAATVIVFLHGFPEIWYSWRHQMVGVANAGYHAIAPDFRGYGLSQVPAEPGKTTFQDLIDDLVGILDHYKIPKAFVVGKDFGAQVAYNFELLHPDRVLGVVTLGIPYVPGALQTQLYGQLPEGAYLKRWMIPGRAEADFGRFKVKTVVKRIYILFSGNEIPIAKENQEILDLVNKSSPLPPWLTNKDLKVYASLYKKSGFSTPLQVPYRASPVDLGTIIPKVSVPALLIMGDDDYFFKFPGIQQYLASGVKQFVPDLNVTYMSKGTHFVQEQFPTKVNRLIIKFLKKHTKSLMPLEGLSNHSSMR</sequence>
<dbReference type="InterPro" id="IPR000639">
    <property type="entry name" value="Epox_hydrolase-like"/>
</dbReference>
<dbReference type="Gene3D" id="3.40.50.1820">
    <property type="entry name" value="alpha/beta hydrolase"/>
    <property type="match status" value="1"/>
</dbReference>
<dbReference type="EMBL" id="JADFTS010000004">
    <property type="protein sequence ID" value="KAF9608348.1"/>
    <property type="molecule type" value="Genomic_DNA"/>
</dbReference>
<dbReference type="PANTHER" id="PTHR43329">
    <property type="entry name" value="EPOXIDE HYDROLASE"/>
    <property type="match status" value="1"/>
</dbReference>
<evidence type="ECO:0000256" key="2">
    <source>
        <dbReference type="ARBA" id="ARBA00038334"/>
    </source>
</evidence>
<evidence type="ECO:0000256" key="1">
    <source>
        <dbReference type="ARBA" id="ARBA00022801"/>
    </source>
</evidence>
<organism evidence="4 5">
    <name type="scientific">Coptis chinensis</name>
    <dbReference type="NCBI Taxonomy" id="261450"/>
    <lineage>
        <taxon>Eukaryota</taxon>
        <taxon>Viridiplantae</taxon>
        <taxon>Streptophyta</taxon>
        <taxon>Embryophyta</taxon>
        <taxon>Tracheophyta</taxon>
        <taxon>Spermatophyta</taxon>
        <taxon>Magnoliopsida</taxon>
        <taxon>Ranunculales</taxon>
        <taxon>Ranunculaceae</taxon>
        <taxon>Coptidoideae</taxon>
        <taxon>Coptis</taxon>
    </lineage>
</organism>
<dbReference type="AlphaFoldDB" id="A0A835LU73"/>
<name>A0A835LU73_9MAGN</name>
<dbReference type="PRINTS" id="PR00111">
    <property type="entry name" value="ABHYDROLASE"/>
</dbReference>
<dbReference type="PRINTS" id="PR00412">
    <property type="entry name" value="EPOXHYDRLASE"/>
</dbReference>
<dbReference type="InterPro" id="IPR000073">
    <property type="entry name" value="AB_hydrolase_1"/>
</dbReference>